<dbReference type="GO" id="GO:0006633">
    <property type="term" value="P:fatty acid biosynthetic process"/>
    <property type="evidence" value="ECO:0007669"/>
    <property type="project" value="UniProtKB-KW"/>
</dbReference>
<evidence type="ECO:0000256" key="3">
    <source>
        <dbReference type="ARBA" id="ARBA00022516"/>
    </source>
</evidence>
<dbReference type="EMBL" id="LRQE01000034">
    <property type="protein sequence ID" value="KXA29687.1"/>
    <property type="molecule type" value="Genomic_DNA"/>
</dbReference>
<keyword evidence="5" id="KW-0276">Fatty acid metabolism</keyword>
<evidence type="ECO:0000256" key="4">
    <source>
        <dbReference type="ARBA" id="ARBA00022679"/>
    </source>
</evidence>
<dbReference type="SUPFAM" id="SSF53901">
    <property type="entry name" value="Thiolase-like"/>
    <property type="match status" value="1"/>
</dbReference>
<dbReference type="PATRIC" id="fig|54005.3.peg.1297"/>
<evidence type="ECO:0000256" key="6">
    <source>
        <dbReference type="ARBA" id="ARBA00023098"/>
    </source>
</evidence>
<keyword evidence="4" id="KW-0808">Transferase</keyword>
<dbReference type="Gene3D" id="3.40.47.10">
    <property type="match status" value="2"/>
</dbReference>
<dbReference type="InterPro" id="IPR016039">
    <property type="entry name" value="Thiolase-like"/>
</dbReference>
<dbReference type="PANTHER" id="PTHR43091:SF1">
    <property type="entry name" value="BETA-KETOACYL-[ACYL-CARRIER-PROTEIN] SYNTHASE III, CHLOROPLASTIC"/>
    <property type="match status" value="1"/>
</dbReference>
<keyword evidence="6" id="KW-0443">Lipid metabolism</keyword>
<evidence type="ECO:0000259" key="9">
    <source>
        <dbReference type="Pfam" id="PF08541"/>
    </source>
</evidence>
<evidence type="ECO:0000256" key="1">
    <source>
        <dbReference type="ARBA" id="ARBA00005189"/>
    </source>
</evidence>
<evidence type="ECO:0000313" key="12">
    <source>
        <dbReference type="Proteomes" id="UP000070174"/>
    </source>
</evidence>
<dbReference type="InterPro" id="IPR013751">
    <property type="entry name" value="ACP_syn_III_N"/>
</dbReference>
<comment type="pathway">
    <text evidence="1">Lipid metabolism.</text>
</comment>
<proteinExistence type="inferred from homology"/>
<feature type="domain" description="Beta-ketoacyl-[acyl-carrier-protein] synthase III C-terminal" evidence="9">
    <location>
        <begin position="210"/>
        <end position="297"/>
    </location>
</feature>
<dbReference type="Pfam" id="PF08545">
    <property type="entry name" value="ACP_syn_III"/>
    <property type="match status" value="1"/>
</dbReference>
<keyword evidence="8" id="KW-0511">Multifunctional enzyme</keyword>
<dbReference type="AlphaFoldDB" id="A0A133PMC1"/>
<evidence type="ECO:0000256" key="2">
    <source>
        <dbReference type="ARBA" id="ARBA00008642"/>
    </source>
</evidence>
<dbReference type="NCBIfam" id="NF006829">
    <property type="entry name" value="PRK09352.1"/>
    <property type="match status" value="1"/>
</dbReference>
<gene>
    <name evidence="11" type="ORF">HMPREF3229_01313</name>
</gene>
<dbReference type="Proteomes" id="UP000070174">
    <property type="component" value="Unassembled WGS sequence"/>
</dbReference>
<evidence type="ECO:0000313" key="11">
    <source>
        <dbReference type="EMBL" id="KXA29687.1"/>
    </source>
</evidence>
<sequence>MGLKFIEAHKFDIDDFLDNSYFEKFLDTSSEWIEKRTGIFTRQFSNCGNDLMALDLAKKFKNSMQDLDLIICASFTSKKRMPSISSLVRDELGGNKHCLCLDINLACTGFAAGLIIAESYLDKGRRAYIFASEKISDYMDMTDRRTAILFGDGAGGVLVEKNDKLWETDIASFPHEDSLNLDENSFITMDGKKVYRFAVEEVSNSIRRLLNKNNLRGEDVDKLILHQANERIINQLIARLGINKNNSLQNLEKYGNTSAASIPLVIAENIDLFKDKEKVILSGFGAGLSLASILMEW</sequence>
<dbReference type="InterPro" id="IPR013747">
    <property type="entry name" value="ACP_syn_III_C"/>
</dbReference>
<keyword evidence="3" id="KW-0444">Lipid biosynthesis</keyword>
<feature type="domain" description="Beta-ketoacyl-[acyl-carrier-protein] synthase III N-terminal" evidence="10">
    <location>
        <begin position="101"/>
        <end position="163"/>
    </location>
</feature>
<name>A0A133PMC1_9FIRM</name>
<dbReference type="PANTHER" id="PTHR43091">
    <property type="entry name" value="3-OXOACYL-[ACYL-CARRIER-PROTEIN] SYNTHASE"/>
    <property type="match status" value="1"/>
</dbReference>
<dbReference type="GO" id="GO:0004315">
    <property type="term" value="F:3-oxoacyl-[acyl-carrier-protein] synthase activity"/>
    <property type="evidence" value="ECO:0007669"/>
    <property type="project" value="InterPro"/>
</dbReference>
<accession>A0A133PMC1</accession>
<keyword evidence="7" id="KW-0275">Fatty acid biosynthesis</keyword>
<evidence type="ECO:0000259" key="10">
    <source>
        <dbReference type="Pfam" id="PF08545"/>
    </source>
</evidence>
<evidence type="ECO:0000256" key="5">
    <source>
        <dbReference type="ARBA" id="ARBA00022832"/>
    </source>
</evidence>
<organism evidence="11">
    <name type="scientific">Peptoniphilus harei</name>
    <dbReference type="NCBI Taxonomy" id="54005"/>
    <lineage>
        <taxon>Bacteria</taxon>
        <taxon>Bacillati</taxon>
        <taxon>Bacillota</taxon>
        <taxon>Tissierellia</taxon>
        <taxon>Tissierellales</taxon>
        <taxon>Peptoniphilaceae</taxon>
        <taxon>Peptoniphilus</taxon>
    </lineage>
</organism>
<evidence type="ECO:0000256" key="8">
    <source>
        <dbReference type="ARBA" id="ARBA00023268"/>
    </source>
</evidence>
<reference evidence="11 12" key="1">
    <citation type="submission" date="2016-01" db="EMBL/GenBank/DDBJ databases">
        <authorList>
            <person name="Oliw E.H."/>
        </authorList>
    </citation>
    <scope>NUCLEOTIDE SEQUENCE [LARGE SCALE GENOMIC DNA]</scope>
    <source>
        <strain evidence="11 12">CMW7756A</strain>
    </source>
</reference>
<dbReference type="Pfam" id="PF08541">
    <property type="entry name" value="ACP_syn_III_C"/>
    <property type="match status" value="1"/>
</dbReference>
<comment type="similarity">
    <text evidence="2">Belongs to the thiolase-like superfamily. FabH family.</text>
</comment>
<dbReference type="RefSeq" id="WP_060800374.1">
    <property type="nucleotide sequence ID" value="NZ_KQ957101.1"/>
</dbReference>
<evidence type="ECO:0000256" key="7">
    <source>
        <dbReference type="ARBA" id="ARBA00023160"/>
    </source>
</evidence>
<dbReference type="CDD" id="cd00830">
    <property type="entry name" value="KAS_III"/>
    <property type="match status" value="1"/>
</dbReference>
<comment type="caution">
    <text evidence="11">The sequence shown here is derived from an EMBL/GenBank/DDBJ whole genome shotgun (WGS) entry which is preliminary data.</text>
</comment>
<protein>
    <submittedName>
        <fullName evidence="11">Beta-ketoacyl-acyl-carrier-protein synthase III</fullName>
    </submittedName>
</protein>